<feature type="region of interest" description="Disordered" evidence="1">
    <location>
        <begin position="1"/>
        <end position="102"/>
    </location>
</feature>
<sequence>MSSMRFTPVPPGRGLTRGSTRTDSLSPDSNPAARRTTSLGPPKPRWAAAPLVSTARPDTSQDDGGVSPKREPDKRVISLTQASSVHSHAGSGSGSRIALGLR</sequence>
<organism evidence="2 3">
    <name type="scientific">Pleurodeles waltl</name>
    <name type="common">Iberian ribbed newt</name>
    <dbReference type="NCBI Taxonomy" id="8319"/>
    <lineage>
        <taxon>Eukaryota</taxon>
        <taxon>Metazoa</taxon>
        <taxon>Chordata</taxon>
        <taxon>Craniata</taxon>
        <taxon>Vertebrata</taxon>
        <taxon>Euteleostomi</taxon>
        <taxon>Amphibia</taxon>
        <taxon>Batrachia</taxon>
        <taxon>Caudata</taxon>
        <taxon>Salamandroidea</taxon>
        <taxon>Salamandridae</taxon>
        <taxon>Pleurodelinae</taxon>
        <taxon>Pleurodeles</taxon>
    </lineage>
</organism>
<reference evidence="2" key="1">
    <citation type="journal article" date="2022" name="bioRxiv">
        <title>Sequencing and chromosome-scale assembly of the giantPleurodeles waltlgenome.</title>
        <authorList>
            <person name="Brown T."/>
            <person name="Elewa A."/>
            <person name="Iarovenko S."/>
            <person name="Subramanian E."/>
            <person name="Araus A.J."/>
            <person name="Petzold A."/>
            <person name="Susuki M."/>
            <person name="Suzuki K.-i.T."/>
            <person name="Hayashi T."/>
            <person name="Toyoda A."/>
            <person name="Oliveira C."/>
            <person name="Osipova E."/>
            <person name="Leigh N.D."/>
            <person name="Simon A."/>
            <person name="Yun M.H."/>
        </authorList>
    </citation>
    <scope>NUCLEOTIDE SEQUENCE</scope>
    <source>
        <strain evidence="2">20211129_DDA</strain>
        <tissue evidence="2">Liver</tissue>
    </source>
</reference>
<dbReference type="AlphaFoldDB" id="A0AAV7RYZ5"/>
<name>A0AAV7RYZ5_PLEWA</name>
<protein>
    <submittedName>
        <fullName evidence="2">Uncharacterized protein</fullName>
    </submittedName>
</protein>
<gene>
    <name evidence="2" type="ORF">NDU88_009173</name>
</gene>
<keyword evidence="3" id="KW-1185">Reference proteome</keyword>
<feature type="compositionally biased region" description="Polar residues" evidence="1">
    <location>
        <begin position="17"/>
        <end position="39"/>
    </location>
</feature>
<accession>A0AAV7RYZ5</accession>
<comment type="caution">
    <text evidence="2">The sequence shown here is derived from an EMBL/GenBank/DDBJ whole genome shotgun (WGS) entry which is preliminary data.</text>
</comment>
<dbReference type="EMBL" id="JANPWB010000009">
    <property type="protein sequence ID" value="KAJ1156454.1"/>
    <property type="molecule type" value="Genomic_DNA"/>
</dbReference>
<proteinExistence type="predicted"/>
<evidence type="ECO:0000256" key="1">
    <source>
        <dbReference type="SAM" id="MobiDB-lite"/>
    </source>
</evidence>
<evidence type="ECO:0000313" key="3">
    <source>
        <dbReference type="Proteomes" id="UP001066276"/>
    </source>
</evidence>
<evidence type="ECO:0000313" key="2">
    <source>
        <dbReference type="EMBL" id="KAJ1156454.1"/>
    </source>
</evidence>
<dbReference type="Proteomes" id="UP001066276">
    <property type="component" value="Chromosome 5"/>
</dbReference>